<dbReference type="GO" id="GO:0003677">
    <property type="term" value="F:DNA binding"/>
    <property type="evidence" value="ECO:0007669"/>
    <property type="project" value="UniProtKB-KW"/>
</dbReference>
<dbReference type="Gene3D" id="1.20.120.530">
    <property type="entry name" value="GntR ligand-binding domain-like"/>
    <property type="match status" value="1"/>
</dbReference>
<keyword evidence="1" id="KW-0805">Transcription regulation</keyword>
<dbReference type="Proteomes" id="UP000523139">
    <property type="component" value="Unassembled WGS sequence"/>
</dbReference>
<protein>
    <submittedName>
        <fullName evidence="5">FCD domain-containing protein</fullName>
    </submittedName>
</protein>
<name>A0A7X8YDL8_9MICC</name>
<sequence length="81" mass="9143">MHDLIALGGGNPYVRDALNRLHTHAHLFRLANYAQITTRAVDEHALILSAMRQRDPGEAALAMRHHIKLSAERFRTSFQGD</sequence>
<evidence type="ECO:0000259" key="4">
    <source>
        <dbReference type="Pfam" id="PF07729"/>
    </source>
</evidence>
<dbReference type="SUPFAM" id="SSF48008">
    <property type="entry name" value="GntR ligand-binding domain-like"/>
    <property type="match status" value="1"/>
</dbReference>
<keyword evidence="3" id="KW-0804">Transcription</keyword>
<proteinExistence type="predicted"/>
<dbReference type="Pfam" id="PF07729">
    <property type="entry name" value="FCD"/>
    <property type="match status" value="1"/>
</dbReference>
<reference evidence="5 6" key="1">
    <citation type="submission" date="2020-04" db="EMBL/GenBank/DDBJ databases">
        <title>Nesterenkonia sp. nov., isolated from marine sediment.</title>
        <authorList>
            <person name="Zhang G."/>
        </authorList>
    </citation>
    <scope>NUCLEOTIDE SEQUENCE [LARGE SCALE GENOMIC DNA]</scope>
    <source>
        <strain evidence="5 6">MY13</strain>
    </source>
</reference>
<evidence type="ECO:0000256" key="2">
    <source>
        <dbReference type="ARBA" id="ARBA00023125"/>
    </source>
</evidence>
<organism evidence="5 6">
    <name type="scientific">Nesterenkonia sedimenti</name>
    <dbReference type="NCBI Taxonomy" id="1463632"/>
    <lineage>
        <taxon>Bacteria</taxon>
        <taxon>Bacillati</taxon>
        <taxon>Actinomycetota</taxon>
        <taxon>Actinomycetes</taxon>
        <taxon>Micrococcales</taxon>
        <taxon>Micrococcaceae</taxon>
        <taxon>Nesterenkonia</taxon>
    </lineage>
</organism>
<comment type="caution">
    <text evidence="5">The sequence shown here is derived from an EMBL/GenBank/DDBJ whole genome shotgun (WGS) entry which is preliminary data.</text>
</comment>
<keyword evidence="6" id="KW-1185">Reference proteome</keyword>
<keyword evidence="2" id="KW-0238">DNA-binding</keyword>
<dbReference type="EMBL" id="JABAHY010000005">
    <property type="protein sequence ID" value="NLS09729.1"/>
    <property type="molecule type" value="Genomic_DNA"/>
</dbReference>
<feature type="domain" description="GntR C-terminal" evidence="4">
    <location>
        <begin position="2"/>
        <end position="68"/>
    </location>
</feature>
<gene>
    <name evidence="5" type="ORF">HGQ17_06855</name>
</gene>
<dbReference type="InterPro" id="IPR011711">
    <property type="entry name" value="GntR_C"/>
</dbReference>
<evidence type="ECO:0000256" key="3">
    <source>
        <dbReference type="ARBA" id="ARBA00023163"/>
    </source>
</evidence>
<dbReference type="AlphaFoldDB" id="A0A7X8YDL8"/>
<dbReference type="RefSeq" id="WP_168887345.1">
    <property type="nucleotide sequence ID" value="NZ_JABAHY010000005.1"/>
</dbReference>
<evidence type="ECO:0000256" key="1">
    <source>
        <dbReference type="ARBA" id="ARBA00023015"/>
    </source>
</evidence>
<evidence type="ECO:0000313" key="5">
    <source>
        <dbReference type="EMBL" id="NLS09729.1"/>
    </source>
</evidence>
<dbReference type="InterPro" id="IPR008920">
    <property type="entry name" value="TF_FadR/GntR_C"/>
</dbReference>
<accession>A0A7X8YDL8</accession>
<evidence type="ECO:0000313" key="6">
    <source>
        <dbReference type="Proteomes" id="UP000523139"/>
    </source>
</evidence>